<dbReference type="Gene3D" id="3.30.1500.10">
    <property type="entry name" value="Haem-binding HasA"/>
    <property type="match status" value="2"/>
</dbReference>
<dbReference type="PROSITE" id="PS00330">
    <property type="entry name" value="HEMOLYSIN_CALCIUM"/>
    <property type="match status" value="7"/>
</dbReference>
<name>A0ABQ5ZBI6_9HYPH</name>
<accession>A0ABQ5ZBI6</accession>
<dbReference type="SUPFAM" id="SSF51120">
    <property type="entry name" value="beta-Roll"/>
    <property type="match status" value="4"/>
</dbReference>
<dbReference type="PANTHER" id="PTHR38340">
    <property type="entry name" value="S-LAYER PROTEIN"/>
    <property type="match status" value="1"/>
</dbReference>
<evidence type="ECO:0000259" key="3">
    <source>
        <dbReference type="PROSITE" id="PS50268"/>
    </source>
</evidence>
<comment type="subcellular location">
    <subcellularLocation>
        <location evidence="1">Secreted</location>
    </subcellularLocation>
</comment>
<dbReference type="PANTHER" id="PTHR38340:SF1">
    <property type="entry name" value="S-LAYER PROTEIN"/>
    <property type="match status" value="1"/>
</dbReference>
<dbReference type="Proteomes" id="UP001156702">
    <property type="component" value="Unassembled WGS sequence"/>
</dbReference>
<gene>
    <name evidence="4" type="ORF">GCM10007923_00550</name>
</gene>
<dbReference type="RefSeq" id="WP_245081868.1">
    <property type="nucleotide sequence ID" value="NZ_BSOP01000001.1"/>
</dbReference>
<dbReference type="PROSITE" id="PS50268">
    <property type="entry name" value="CADHERIN_2"/>
    <property type="match status" value="1"/>
</dbReference>
<dbReference type="SUPFAM" id="SSF49313">
    <property type="entry name" value="Cadherin-like"/>
    <property type="match status" value="1"/>
</dbReference>
<proteinExistence type="predicted"/>
<dbReference type="InterPro" id="IPR011049">
    <property type="entry name" value="Serralysin-like_metalloprot_C"/>
</dbReference>
<protein>
    <recommendedName>
        <fullName evidence="3">Cadherin domain-containing protein</fullName>
    </recommendedName>
</protein>
<dbReference type="SMART" id="SM00112">
    <property type="entry name" value="CA"/>
    <property type="match status" value="1"/>
</dbReference>
<dbReference type="InterPro" id="IPR018511">
    <property type="entry name" value="Hemolysin-typ_Ca-bd_CS"/>
</dbReference>
<reference evidence="5" key="1">
    <citation type="journal article" date="2019" name="Int. J. Syst. Evol. Microbiol.">
        <title>The Global Catalogue of Microorganisms (GCM) 10K type strain sequencing project: providing services to taxonomists for standard genome sequencing and annotation.</title>
        <authorList>
            <consortium name="The Broad Institute Genomics Platform"/>
            <consortium name="The Broad Institute Genome Sequencing Center for Infectious Disease"/>
            <person name="Wu L."/>
            <person name="Ma J."/>
        </authorList>
    </citation>
    <scope>NUCLEOTIDE SEQUENCE [LARGE SCALE GENOMIC DNA]</scope>
    <source>
        <strain evidence="5">NBRC 102122</strain>
    </source>
</reference>
<dbReference type="Gene3D" id="2.150.10.10">
    <property type="entry name" value="Serralysin-like metalloprotease, C-terminal"/>
    <property type="match status" value="3"/>
</dbReference>
<dbReference type="CDD" id="cd11304">
    <property type="entry name" value="Cadherin_repeat"/>
    <property type="match status" value="1"/>
</dbReference>
<dbReference type="InterPro" id="IPR036912">
    <property type="entry name" value="HasA_haem-bd_sf"/>
</dbReference>
<keyword evidence="5" id="KW-1185">Reference proteome</keyword>
<evidence type="ECO:0000313" key="5">
    <source>
        <dbReference type="Proteomes" id="UP001156702"/>
    </source>
</evidence>
<sequence length="910" mass="93908">MAITIDASKLGTTGVAFATNTAGAEGVADYIADYFKALTKPGGYDFYGGTPDSFRGRTYYMNGDQLAFKYNQDGAPSPYRVVLEGKEIAYDGIHHPTLGSHGISGAVDSMTFGQWVDGVTTGDSTLGLDGLIKGLAEELKITGFDIDVAPGTNTNSETNPNPVDALYSMLLAGDTAKIYAYLSTFAQNFLGSAGNDTYKGTANDDTVTGNGGNDSLDGGAGNDTAIFSGNRSDYTLAKNESDGSWTVTDLRTGTTSDGTDTLSNIENVTFADMTLVISEDNKAPTDLALSKSTIDEDAVVDSVVGILSATDPEGKPLTYTLTDDAGGKFKLVTGTSGQTQLVVAGALDYETATSHQVKVSVSDGVNTVDKTFTIAVGDVADGTDQSRGTITLDASGSNGIDFDAFLLGGFLAGTTSTGFPSFDNGDGFSGKEAYFNYGSTATSKYVTARGSFGYDMSTHRIAGTIETIEYGTRGSGSFNSDGSFTGGNPLLRITGLSLTNSANADSKTGEVHNFTSAHMYGANGDAARLQLYLQHLKQYAQNVTGSNGADIYVGTRFNDTIRGNGGNDTIDGGLGDDTFVLNGKKDDYSWKENKDGSWTVTDKRSGSNDGVDTLKGIEKLKFSDETVTIGEPEKTNLIEGTAGNDVLAGTDSADKILGHGGNDVLYGKAGHDVLNGGTGNDQLFGGIGNDQLYGGDGKDTLYGGKGNDEVFGGAGNDTLFGGAGKDVLYGGAGKDVLYGGTGNDELYGGEANDELYGGTGHDKLQGGAGHDKLYGGTGNDVLEGGSGNDRLAGGAGADLLSGGAGKDVFIFAAVTDSTVKTSGRDTILDFNGKAGDRIDLSGIDANGKAGGNQAFSFIGADEFSGKAGELRFEKAASDTFIYGDVDGDGNADFAIQVAGSTTFLKDYFIL</sequence>
<evidence type="ECO:0000256" key="1">
    <source>
        <dbReference type="ARBA" id="ARBA00004613"/>
    </source>
</evidence>
<dbReference type="EMBL" id="BSOP01000001">
    <property type="protein sequence ID" value="GLR48851.1"/>
    <property type="molecule type" value="Genomic_DNA"/>
</dbReference>
<evidence type="ECO:0000256" key="2">
    <source>
        <dbReference type="ARBA" id="ARBA00022525"/>
    </source>
</evidence>
<keyword evidence="2" id="KW-0964">Secreted</keyword>
<dbReference type="InterPro" id="IPR015919">
    <property type="entry name" value="Cadherin-like_sf"/>
</dbReference>
<organism evidence="4 5">
    <name type="scientific">Shinella yambaruensis</name>
    <dbReference type="NCBI Taxonomy" id="415996"/>
    <lineage>
        <taxon>Bacteria</taxon>
        <taxon>Pseudomonadati</taxon>
        <taxon>Pseudomonadota</taxon>
        <taxon>Alphaproteobacteria</taxon>
        <taxon>Hyphomicrobiales</taxon>
        <taxon>Rhizobiaceae</taxon>
        <taxon>Shinella</taxon>
    </lineage>
</organism>
<dbReference type="InterPro" id="IPR050557">
    <property type="entry name" value="RTX_toxin/Mannuronan_C5-epim"/>
</dbReference>
<comment type="caution">
    <text evidence="4">The sequence shown here is derived from an EMBL/GenBank/DDBJ whole genome shotgun (WGS) entry which is preliminary data.</text>
</comment>
<dbReference type="PRINTS" id="PR00313">
    <property type="entry name" value="CABNDNGRPT"/>
</dbReference>
<evidence type="ECO:0000313" key="4">
    <source>
        <dbReference type="EMBL" id="GLR48851.1"/>
    </source>
</evidence>
<dbReference type="Gene3D" id="2.60.40.60">
    <property type="entry name" value="Cadherins"/>
    <property type="match status" value="1"/>
</dbReference>
<dbReference type="InterPro" id="IPR001343">
    <property type="entry name" value="Hemolysn_Ca-bd"/>
</dbReference>
<feature type="domain" description="Cadherin" evidence="3">
    <location>
        <begin position="293"/>
        <end position="386"/>
    </location>
</feature>
<dbReference type="InterPro" id="IPR002126">
    <property type="entry name" value="Cadherin-like_dom"/>
</dbReference>
<dbReference type="Pfam" id="PF00353">
    <property type="entry name" value="HemolysinCabind"/>
    <property type="match status" value="7"/>
</dbReference>